<dbReference type="PANTHER" id="PTHR35586:SF1">
    <property type="entry name" value="SLL1691 PROTEIN"/>
    <property type="match status" value="1"/>
</dbReference>
<dbReference type="PATRIC" id="fig|1255043.3.peg.3886"/>
<reference evidence="1" key="1">
    <citation type="submission" date="2015-12" db="EMBL/GenBank/DDBJ databases">
        <authorList>
            <person name="Tikhonova T.V."/>
            <person name="Pavlov A.R."/>
            <person name="Beletsky A.V."/>
            <person name="Mardanov A.V."/>
            <person name="Sorokin D.Y."/>
            <person name="Ravin N.V."/>
            <person name="Popov V.O."/>
        </authorList>
    </citation>
    <scope>NUCLEOTIDE SEQUENCE</scope>
    <source>
        <strain evidence="1">DSM 14787</strain>
    </source>
</reference>
<proteinExistence type="predicted"/>
<sequence length="337" mass="39684">MDGEERNDDYDSPWKDAITRYLPEFMVFYFPNAHAEIDWNRPHRFLDQELAQVVRDAELGKRSVDRLVEVATHASGTRWVYVHIEVQGQHDAGFAERLFVYNYRLFDRYRRPIATLAVLADERPHWKPERYGYELFGCRHYLEFPAVKLLDYQDRLEPLLADPNPFALVTAAHLLTRQTRHDPQSRYAAKWRLARLLYQRDWDRQRIIDLFAVIDWLLRLPQELEERLWGAVMELEQEKNMPYVTSVERIGLRRGLEQGRKEGLQEGSRIGRQEGLQEGSKIGRQEGEAIVLLRLIELKFGPPDAVVRKRVESADAETLLRWSERILTAASLDELFV</sequence>
<dbReference type="RefSeq" id="WP_015260567.1">
    <property type="nucleotide sequence ID" value="NC_019902.2"/>
</dbReference>
<name>L0E2P0_THIND</name>
<dbReference type="HOGENOM" id="CLU_071039_1_1_6"/>
<dbReference type="Proteomes" id="UP000010809">
    <property type="component" value="Chromosome"/>
</dbReference>
<dbReference type="AlphaFoldDB" id="L0E2P0"/>
<keyword evidence="2" id="KW-1185">Reference proteome</keyword>
<evidence type="ECO:0000313" key="1">
    <source>
        <dbReference type="EMBL" id="AGA35475.1"/>
    </source>
</evidence>
<dbReference type="eggNOG" id="COG5464">
    <property type="taxonomic scope" value="Bacteria"/>
</dbReference>
<dbReference type="KEGG" id="tni:TVNIR_3851"/>
<dbReference type="EMBL" id="CP003989">
    <property type="protein sequence ID" value="AGA35475.1"/>
    <property type="molecule type" value="Genomic_DNA"/>
</dbReference>
<dbReference type="OrthoDB" id="5562276at2"/>
<dbReference type="STRING" id="1255043.TVNIR_3851"/>
<protein>
    <submittedName>
        <fullName evidence="1">Conserved hypothetical cytosolic protein</fullName>
    </submittedName>
</protein>
<evidence type="ECO:0000313" key="2">
    <source>
        <dbReference type="Proteomes" id="UP000010809"/>
    </source>
</evidence>
<accession>L0E2P0</accession>
<organism evidence="1 2">
    <name type="scientific">Thioalkalivibrio nitratireducens (strain DSM 14787 / UNIQEM 213 / ALEN2)</name>
    <dbReference type="NCBI Taxonomy" id="1255043"/>
    <lineage>
        <taxon>Bacteria</taxon>
        <taxon>Pseudomonadati</taxon>
        <taxon>Pseudomonadota</taxon>
        <taxon>Gammaproteobacteria</taxon>
        <taxon>Chromatiales</taxon>
        <taxon>Ectothiorhodospiraceae</taxon>
        <taxon>Thioalkalivibrio</taxon>
    </lineage>
</organism>
<gene>
    <name evidence="1" type="ordered locus">TVNIR_3851</name>
</gene>
<dbReference type="PANTHER" id="PTHR35586">
    <property type="entry name" value="SLL1691 PROTEIN"/>
    <property type="match status" value="1"/>
</dbReference>